<sequence>MNKKQEDVKISREIAEEILGENEENNLKIYENNIFCGKCNSSYTGQMKTEFYFLNDLGDIVLSGKCKKCGNKVNRYIESGEDLIKFKKAEKFLNMNKFDDLSEKELISILEKGNLNEADFDKLCEVMEKKGLSGSIMEVDPDDPQSKDLIEYIRFHDELPKDYQSKRQIVKAKKILLDRKVKDVEKLKEAIMILAHSGELGSWKILKKYAENPNPKLIS</sequence>
<proteinExistence type="predicted"/>
<organism evidence="1 2">
    <name type="scientific">Candidatus Berkelbacteria bacterium RBG_13_40_8</name>
    <dbReference type="NCBI Taxonomy" id="1797467"/>
    <lineage>
        <taxon>Bacteria</taxon>
        <taxon>Candidatus Berkelbacteria</taxon>
    </lineage>
</organism>
<protein>
    <submittedName>
        <fullName evidence="1">Uncharacterized protein</fullName>
    </submittedName>
</protein>
<dbReference type="EMBL" id="MEZT01000003">
    <property type="protein sequence ID" value="OGD57337.1"/>
    <property type="molecule type" value="Genomic_DNA"/>
</dbReference>
<reference evidence="1 2" key="1">
    <citation type="journal article" date="2016" name="Nat. Commun.">
        <title>Thousands of microbial genomes shed light on interconnected biogeochemical processes in an aquifer system.</title>
        <authorList>
            <person name="Anantharaman K."/>
            <person name="Brown C.T."/>
            <person name="Hug L.A."/>
            <person name="Sharon I."/>
            <person name="Castelle C.J."/>
            <person name="Probst A.J."/>
            <person name="Thomas B.C."/>
            <person name="Singh A."/>
            <person name="Wilkins M.J."/>
            <person name="Karaoz U."/>
            <person name="Brodie E.L."/>
            <person name="Williams K.H."/>
            <person name="Hubbard S.S."/>
            <person name="Banfield J.F."/>
        </authorList>
    </citation>
    <scope>NUCLEOTIDE SEQUENCE [LARGE SCALE GENOMIC DNA]</scope>
</reference>
<name>A0A1F5DQA6_9BACT</name>
<dbReference type="Proteomes" id="UP000178764">
    <property type="component" value="Unassembled WGS sequence"/>
</dbReference>
<dbReference type="AlphaFoldDB" id="A0A1F5DQA6"/>
<gene>
    <name evidence="1" type="ORF">A2V71_00765</name>
</gene>
<evidence type="ECO:0000313" key="2">
    <source>
        <dbReference type="Proteomes" id="UP000178764"/>
    </source>
</evidence>
<comment type="caution">
    <text evidence="1">The sequence shown here is derived from an EMBL/GenBank/DDBJ whole genome shotgun (WGS) entry which is preliminary data.</text>
</comment>
<evidence type="ECO:0000313" key="1">
    <source>
        <dbReference type="EMBL" id="OGD57337.1"/>
    </source>
</evidence>
<accession>A0A1F5DQA6</accession>